<keyword evidence="1 2" id="KW-0732">Signal</keyword>
<keyword evidence="3" id="KW-0762">Sugar transport</keyword>
<dbReference type="eggNOG" id="COG1653">
    <property type="taxonomic scope" value="Bacteria"/>
</dbReference>
<dbReference type="AlphaFoldDB" id="S0FHC2"/>
<dbReference type="EMBL" id="AORV01000070">
    <property type="protein sequence ID" value="EMS69251.1"/>
    <property type="molecule type" value="Genomic_DNA"/>
</dbReference>
<feature type="signal peptide" evidence="2">
    <location>
        <begin position="1"/>
        <end position="31"/>
    </location>
</feature>
<comment type="caution">
    <text evidence="3">The sequence shown here is derived from an EMBL/GenBank/DDBJ whole genome shotgun (WGS) entry which is preliminary data.</text>
</comment>
<dbReference type="SUPFAM" id="SSF53850">
    <property type="entry name" value="Periplasmic binding protein-like II"/>
    <property type="match status" value="1"/>
</dbReference>
<accession>S0FHC2</accession>
<dbReference type="PROSITE" id="PS51257">
    <property type="entry name" value="PROKAR_LIPOPROTEIN"/>
    <property type="match status" value="1"/>
</dbReference>
<dbReference type="PANTHER" id="PTHR43649">
    <property type="entry name" value="ARABINOSE-BINDING PROTEIN-RELATED"/>
    <property type="match status" value="1"/>
</dbReference>
<evidence type="ECO:0000256" key="2">
    <source>
        <dbReference type="SAM" id="SignalP"/>
    </source>
</evidence>
<protein>
    <submittedName>
        <fullName evidence="3">ABC-type sugar transport system, periplasmic component</fullName>
    </submittedName>
</protein>
<keyword evidence="3" id="KW-0813">Transport</keyword>
<dbReference type="Gene3D" id="3.40.190.10">
    <property type="entry name" value="Periplasmic binding protein-like II"/>
    <property type="match status" value="2"/>
</dbReference>
<evidence type="ECO:0000313" key="3">
    <source>
        <dbReference type="EMBL" id="EMS69251.1"/>
    </source>
</evidence>
<name>S0FHC2_RUMCE</name>
<gene>
    <name evidence="3" type="ORF">CTER_5186</name>
</gene>
<keyword evidence="4" id="KW-1185">Reference proteome</keyword>
<dbReference type="Proteomes" id="UP000014155">
    <property type="component" value="Unassembled WGS sequence"/>
</dbReference>
<dbReference type="STRING" id="1195236.CTER_5186"/>
<reference evidence="3 4" key="1">
    <citation type="journal article" date="2013" name="Genome Announc.">
        <title>Draft Genome Sequence of the Cellulolytic, Mesophilic, Anaerobic Bacterium Clostridium termitidis Strain CT1112 (DSM 5398).</title>
        <authorList>
            <person name="Lal S."/>
            <person name="Ramachandran U."/>
            <person name="Zhang X."/>
            <person name="Munir R."/>
            <person name="Sparling R."/>
            <person name="Levin D.B."/>
        </authorList>
    </citation>
    <scope>NUCLEOTIDE SEQUENCE [LARGE SCALE GENOMIC DNA]</scope>
    <source>
        <strain evidence="3 4">CT1112</strain>
    </source>
</reference>
<dbReference type="InterPro" id="IPR050490">
    <property type="entry name" value="Bact_solute-bd_prot1"/>
</dbReference>
<proteinExistence type="predicted"/>
<dbReference type="PANTHER" id="PTHR43649:SF33">
    <property type="entry name" value="POLYGALACTURONAN_RHAMNOGALACTURONAN-BINDING PROTEIN YTCQ"/>
    <property type="match status" value="1"/>
</dbReference>
<organism evidence="3 4">
    <name type="scientific">Ruminiclostridium cellobioparum subsp. termitidis CT1112</name>
    <dbReference type="NCBI Taxonomy" id="1195236"/>
    <lineage>
        <taxon>Bacteria</taxon>
        <taxon>Bacillati</taxon>
        <taxon>Bacillota</taxon>
        <taxon>Clostridia</taxon>
        <taxon>Eubacteriales</taxon>
        <taxon>Oscillospiraceae</taxon>
        <taxon>Ruminiclostridium</taxon>
    </lineage>
</organism>
<dbReference type="PATRIC" id="fig|1195236.3.peg.5322"/>
<sequence length="555" mass="61941">MMYKNISKSLAIFLSVVILTAVLSGCGSNKAADETAAVSSSSASTSSKEVEKAATEPVTIRWVRAANEQDPTKDRILIELQKKTNTKLDIVTFPWDQFPNKQNIMMASGEQIDILNCDAGKTLNEWVKNGLVLAYDDYLKDGKYPYVSSVINADVYKLLKVNGKAYYKPIGLCPQQWAYIIRQDWLDNLGMKIPTNIDELYQVIKAFKENDPDKNGKNDTYGWFAMENGKVDPADVFQFINRAYAVNAGSGKWVEKADGTVTRWEVSDGAKEATRFVNKIVNEGLINKDWLSLKFDSAQGPESDAFAQGKYGIALTSIPNVFVDKLKKINPNAKVSAFAPINGVNGVPANGGHTGGYWWGNVIPSTSKNPEKAIELMDYTLSQEGRELTEFGIKGVHFTEFKEENGGRVYYINKAECDKDWDTKKNGYLYPLTWGAMNYHEYAYIPIKEHNFNYDEAFKDVRSWLPEDMATGQFADWQANNAKYAIASPLTNVVDDSVLGDANKLLSIFAEGYLKAVVGNSNDFDKAWGEMVDKWLKAGGDQVIKNGNDFYKANK</sequence>
<evidence type="ECO:0000313" key="4">
    <source>
        <dbReference type="Proteomes" id="UP000014155"/>
    </source>
</evidence>
<dbReference type="RefSeq" id="WP_004630738.1">
    <property type="nucleotide sequence ID" value="NZ_AORV01000070.1"/>
</dbReference>
<feature type="chain" id="PRO_5004497115" evidence="2">
    <location>
        <begin position="32"/>
        <end position="555"/>
    </location>
</feature>
<evidence type="ECO:0000256" key="1">
    <source>
        <dbReference type="ARBA" id="ARBA00022729"/>
    </source>
</evidence>